<gene>
    <name evidence="8" type="primary">panC</name>
    <name evidence="9" type="ORF">E6K79_04555</name>
</gene>
<keyword evidence="4 8" id="KW-0566">Pantothenate biosynthesis</keyword>
<dbReference type="InterPro" id="IPR014729">
    <property type="entry name" value="Rossmann-like_a/b/a_fold"/>
</dbReference>
<evidence type="ECO:0000313" key="10">
    <source>
        <dbReference type="Proteomes" id="UP000317691"/>
    </source>
</evidence>
<proteinExistence type="inferred from homology"/>
<comment type="similarity">
    <text evidence="2 8">Belongs to the pantothenate synthetase family.</text>
</comment>
<evidence type="ECO:0000256" key="6">
    <source>
        <dbReference type="ARBA" id="ARBA00022840"/>
    </source>
</evidence>
<dbReference type="NCBIfam" id="TIGR00125">
    <property type="entry name" value="cyt_tran_rel"/>
    <property type="match status" value="1"/>
</dbReference>
<evidence type="ECO:0000256" key="8">
    <source>
        <dbReference type="HAMAP-Rule" id="MF_00158"/>
    </source>
</evidence>
<keyword evidence="8" id="KW-0963">Cytoplasm</keyword>
<feature type="binding site" evidence="8">
    <location>
        <begin position="147"/>
        <end position="150"/>
    </location>
    <ligand>
        <name>ATP</name>
        <dbReference type="ChEBI" id="CHEBI:30616"/>
    </ligand>
</feature>
<evidence type="ECO:0000256" key="2">
    <source>
        <dbReference type="ARBA" id="ARBA00009256"/>
    </source>
</evidence>
<feature type="binding site" evidence="8">
    <location>
        <position position="61"/>
    </location>
    <ligand>
        <name>(R)-pantoate</name>
        <dbReference type="ChEBI" id="CHEBI:15980"/>
    </ligand>
</feature>
<accession>A0A538TPQ9</accession>
<evidence type="ECO:0000256" key="3">
    <source>
        <dbReference type="ARBA" id="ARBA00022598"/>
    </source>
</evidence>
<evidence type="ECO:0000256" key="5">
    <source>
        <dbReference type="ARBA" id="ARBA00022741"/>
    </source>
</evidence>
<dbReference type="InterPro" id="IPR003721">
    <property type="entry name" value="Pantoate_ligase"/>
</dbReference>
<comment type="function">
    <text evidence="8">Catalyzes the condensation of pantoate with beta-alanine in an ATP-dependent reaction via a pantoyl-adenylate intermediate.</text>
</comment>
<feature type="active site" description="Proton donor" evidence="8">
    <location>
        <position position="37"/>
    </location>
</feature>
<dbReference type="PANTHER" id="PTHR21299:SF1">
    <property type="entry name" value="PANTOATE--BETA-ALANINE LIGASE"/>
    <property type="match status" value="1"/>
</dbReference>
<dbReference type="CDD" id="cd00560">
    <property type="entry name" value="PanC"/>
    <property type="match status" value="1"/>
</dbReference>
<feature type="binding site" evidence="8">
    <location>
        <begin position="30"/>
        <end position="37"/>
    </location>
    <ligand>
        <name>ATP</name>
        <dbReference type="ChEBI" id="CHEBI:30616"/>
    </ligand>
</feature>
<dbReference type="GO" id="GO:0005829">
    <property type="term" value="C:cytosol"/>
    <property type="evidence" value="ECO:0007669"/>
    <property type="project" value="TreeGrafter"/>
</dbReference>
<dbReference type="UniPathway" id="UPA00028">
    <property type="reaction ID" value="UER00005"/>
</dbReference>
<comment type="miscellaneous">
    <text evidence="8">The reaction proceeds by a bi uni uni bi ping pong mechanism.</text>
</comment>
<feature type="binding site" evidence="8">
    <location>
        <position position="176"/>
    </location>
    <ligand>
        <name>ATP</name>
        <dbReference type="ChEBI" id="CHEBI:30616"/>
    </ligand>
</feature>
<feature type="binding site" evidence="8">
    <location>
        <position position="153"/>
    </location>
    <ligand>
        <name>(R)-pantoate</name>
        <dbReference type="ChEBI" id="CHEBI:15980"/>
    </ligand>
</feature>
<dbReference type="Pfam" id="PF02569">
    <property type="entry name" value="Pantoate_ligase"/>
    <property type="match status" value="1"/>
</dbReference>
<dbReference type="AlphaFoldDB" id="A0A538TPQ9"/>
<keyword evidence="5 8" id="KW-0547">Nucleotide-binding</keyword>
<dbReference type="GO" id="GO:0015940">
    <property type="term" value="P:pantothenate biosynthetic process"/>
    <property type="evidence" value="ECO:0007669"/>
    <property type="project" value="UniProtKB-UniRule"/>
</dbReference>
<comment type="subcellular location">
    <subcellularLocation>
        <location evidence="8">Cytoplasm</location>
    </subcellularLocation>
</comment>
<feature type="binding site" evidence="8">
    <location>
        <begin position="184"/>
        <end position="187"/>
    </location>
    <ligand>
        <name>ATP</name>
        <dbReference type="ChEBI" id="CHEBI:30616"/>
    </ligand>
</feature>
<name>A0A538TPQ9_UNCEI</name>
<dbReference type="HAMAP" id="MF_00158">
    <property type="entry name" value="PanC"/>
    <property type="match status" value="1"/>
</dbReference>
<evidence type="ECO:0000256" key="1">
    <source>
        <dbReference type="ARBA" id="ARBA00004990"/>
    </source>
</evidence>
<dbReference type="Gene3D" id="3.30.1300.10">
    <property type="entry name" value="Pantoate-beta-alanine ligase, C-terminal domain"/>
    <property type="match status" value="1"/>
</dbReference>
<dbReference type="Gene3D" id="3.40.50.620">
    <property type="entry name" value="HUPs"/>
    <property type="match status" value="1"/>
</dbReference>
<dbReference type="Proteomes" id="UP000317691">
    <property type="component" value="Unassembled WGS sequence"/>
</dbReference>
<dbReference type="EMBL" id="VBOZ01000012">
    <property type="protein sequence ID" value="TMQ65604.1"/>
    <property type="molecule type" value="Genomic_DNA"/>
</dbReference>
<dbReference type="SUPFAM" id="SSF52374">
    <property type="entry name" value="Nucleotidylyl transferase"/>
    <property type="match status" value="1"/>
</dbReference>
<comment type="caution">
    <text evidence="9">The sequence shown here is derived from an EMBL/GenBank/DDBJ whole genome shotgun (WGS) entry which is preliminary data.</text>
</comment>
<evidence type="ECO:0000313" key="9">
    <source>
        <dbReference type="EMBL" id="TMQ65604.1"/>
    </source>
</evidence>
<dbReference type="GO" id="GO:0004592">
    <property type="term" value="F:pantoate-beta-alanine ligase activity"/>
    <property type="evidence" value="ECO:0007669"/>
    <property type="project" value="UniProtKB-UniRule"/>
</dbReference>
<dbReference type="InterPro" id="IPR004821">
    <property type="entry name" value="Cyt_trans-like"/>
</dbReference>
<protein>
    <recommendedName>
        <fullName evidence="8">Pantothenate synthetase</fullName>
        <shortName evidence="8">PS</shortName>
        <ecNumber evidence="8">6.3.2.1</ecNumber>
    </recommendedName>
    <alternativeName>
        <fullName evidence="8">Pantoate--beta-alanine ligase</fullName>
    </alternativeName>
    <alternativeName>
        <fullName evidence="8">Pantoate-activating enzyme</fullName>
    </alternativeName>
</protein>
<comment type="subunit">
    <text evidence="8">Homodimer.</text>
</comment>
<feature type="binding site" evidence="8">
    <location>
        <position position="61"/>
    </location>
    <ligand>
        <name>beta-alanine</name>
        <dbReference type="ChEBI" id="CHEBI:57966"/>
    </ligand>
</feature>
<keyword evidence="6 8" id="KW-0067">ATP-binding</keyword>
<dbReference type="InterPro" id="IPR042176">
    <property type="entry name" value="Pantoate_ligase_C"/>
</dbReference>
<keyword evidence="3 8" id="KW-0436">Ligase</keyword>
<reference evidence="9 10" key="1">
    <citation type="journal article" date="2019" name="Nat. Microbiol.">
        <title>Mediterranean grassland soil C-N compound turnover is dependent on rainfall and depth, and is mediated by genomically divergent microorganisms.</title>
        <authorList>
            <person name="Diamond S."/>
            <person name="Andeer P.F."/>
            <person name="Li Z."/>
            <person name="Crits-Christoph A."/>
            <person name="Burstein D."/>
            <person name="Anantharaman K."/>
            <person name="Lane K.R."/>
            <person name="Thomas B.C."/>
            <person name="Pan C."/>
            <person name="Northen T.R."/>
            <person name="Banfield J.F."/>
        </authorList>
    </citation>
    <scope>NUCLEOTIDE SEQUENCE [LARGE SCALE GENOMIC DNA]</scope>
    <source>
        <strain evidence="9">WS_9</strain>
    </source>
</reference>
<comment type="catalytic activity">
    <reaction evidence="7 8">
        <text>(R)-pantoate + beta-alanine + ATP = (R)-pantothenate + AMP + diphosphate + H(+)</text>
        <dbReference type="Rhea" id="RHEA:10912"/>
        <dbReference type="ChEBI" id="CHEBI:15378"/>
        <dbReference type="ChEBI" id="CHEBI:15980"/>
        <dbReference type="ChEBI" id="CHEBI:29032"/>
        <dbReference type="ChEBI" id="CHEBI:30616"/>
        <dbReference type="ChEBI" id="CHEBI:33019"/>
        <dbReference type="ChEBI" id="CHEBI:57966"/>
        <dbReference type="ChEBI" id="CHEBI:456215"/>
        <dbReference type="EC" id="6.3.2.1"/>
    </reaction>
</comment>
<dbReference type="GO" id="GO:0005524">
    <property type="term" value="F:ATP binding"/>
    <property type="evidence" value="ECO:0007669"/>
    <property type="project" value="UniProtKB-KW"/>
</dbReference>
<sequence>MRLVSRPAAMRELSRRARRSGESIGFVPTMGALHAGHLSLMRRARRENRRLAVSVFVNPLQFGPHEDFARYPRNELQDLRLSREEGCDWLFMPSPRGIYPPGFATRVVPGPIGDQWEGAARPGHFGGVLTVVLKLLEMVEPDTIYLGQKDAQQAALVTQMVRDLDLPVRVVVCPTVRERDGLALSSRNVFLTASERERARGIVVALRAGKQVARAGRRDAAAIVAETRRALVREAAPDRIDYVGVVDPKSFEPLPRLTRRGLLIAAVRIGKTRLIDNMPIVAPGGGR</sequence>
<dbReference type="NCBIfam" id="TIGR00018">
    <property type="entry name" value="panC"/>
    <property type="match status" value="1"/>
</dbReference>
<dbReference type="EC" id="6.3.2.1" evidence="8"/>
<evidence type="ECO:0000256" key="7">
    <source>
        <dbReference type="ARBA" id="ARBA00048258"/>
    </source>
</evidence>
<dbReference type="PANTHER" id="PTHR21299">
    <property type="entry name" value="CYTIDYLATE KINASE/PANTOATE-BETA-ALANINE LIGASE"/>
    <property type="match status" value="1"/>
</dbReference>
<organism evidence="9 10">
    <name type="scientific">Eiseniibacteriota bacterium</name>
    <dbReference type="NCBI Taxonomy" id="2212470"/>
    <lineage>
        <taxon>Bacteria</taxon>
        <taxon>Candidatus Eiseniibacteriota</taxon>
    </lineage>
</organism>
<comment type="pathway">
    <text evidence="1 8">Cofactor biosynthesis; (R)-pantothenate biosynthesis; (R)-pantothenate from (R)-pantoate and beta-alanine: step 1/1.</text>
</comment>
<evidence type="ECO:0000256" key="4">
    <source>
        <dbReference type="ARBA" id="ARBA00022655"/>
    </source>
</evidence>